<dbReference type="OrthoDB" id="448280at2759"/>
<keyword evidence="3 6" id="KW-1133">Transmembrane helix</keyword>
<evidence type="ECO:0000256" key="6">
    <source>
        <dbReference type="SAM" id="Phobius"/>
    </source>
</evidence>
<feature type="transmembrane region" description="Helical" evidence="6">
    <location>
        <begin position="92"/>
        <end position="111"/>
    </location>
</feature>
<dbReference type="GO" id="GO:0005385">
    <property type="term" value="F:zinc ion transmembrane transporter activity"/>
    <property type="evidence" value="ECO:0007669"/>
    <property type="project" value="TreeGrafter"/>
</dbReference>
<keyword evidence="8" id="KW-1185">Reference proteome</keyword>
<dbReference type="PANTHER" id="PTHR11040">
    <property type="entry name" value="ZINC/IRON TRANSPORTER"/>
    <property type="match status" value="1"/>
</dbReference>
<dbReference type="EMBL" id="JAHDYR010000067">
    <property type="protein sequence ID" value="KAG9389881.1"/>
    <property type="molecule type" value="Genomic_DNA"/>
</dbReference>
<dbReference type="GO" id="GO:0016020">
    <property type="term" value="C:membrane"/>
    <property type="evidence" value="ECO:0007669"/>
    <property type="project" value="UniProtKB-SubCell"/>
</dbReference>
<dbReference type="AlphaFoldDB" id="A0A8J6APG3"/>
<feature type="transmembrane region" description="Helical" evidence="6">
    <location>
        <begin position="219"/>
        <end position="246"/>
    </location>
</feature>
<evidence type="ECO:0000313" key="8">
    <source>
        <dbReference type="Proteomes" id="UP000717585"/>
    </source>
</evidence>
<evidence type="ECO:0000256" key="2">
    <source>
        <dbReference type="ARBA" id="ARBA00022692"/>
    </source>
</evidence>
<accession>A0A8J6APG3</accession>
<reference evidence="7" key="1">
    <citation type="submission" date="2021-05" db="EMBL/GenBank/DDBJ databases">
        <title>A free-living protist that lacks canonical eukaryotic 1 DNA replication and segregation systems.</title>
        <authorList>
            <person name="Salas-Leiva D.E."/>
            <person name="Tromer E.C."/>
            <person name="Curtis B.A."/>
            <person name="Jerlstrom-Hultqvist J."/>
            <person name="Kolisko M."/>
            <person name="Yi Z."/>
            <person name="Salas-Leiva J.S."/>
            <person name="Gallot-Lavallee L."/>
            <person name="Kops G.J.P.L."/>
            <person name="Archibald J.M."/>
            <person name="Simpson A.G.B."/>
            <person name="Roger A.J."/>
        </authorList>
    </citation>
    <scope>NUCLEOTIDE SEQUENCE</scope>
    <source>
        <strain evidence="7">BICM</strain>
    </source>
</reference>
<evidence type="ECO:0000313" key="7">
    <source>
        <dbReference type="EMBL" id="KAG9389881.1"/>
    </source>
</evidence>
<comment type="subcellular location">
    <subcellularLocation>
        <location evidence="1">Membrane</location>
        <topology evidence="1">Multi-pass membrane protein</topology>
    </subcellularLocation>
</comment>
<dbReference type="PANTHER" id="PTHR11040:SF44">
    <property type="entry name" value="PROTEIN ZNTC-RELATED"/>
    <property type="match status" value="1"/>
</dbReference>
<evidence type="ECO:0000256" key="1">
    <source>
        <dbReference type="ARBA" id="ARBA00004141"/>
    </source>
</evidence>
<feature type="region of interest" description="Disordered" evidence="5">
    <location>
        <begin position="135"/>
        <end position="178"/>
    </location>
</feature>
<protein>
    <submittedName>
        <fullName evidence="7">Zinc/iron permease</fullName>
    </submittedName>
</protein>
<dbReference type="Pfam" id="PF02535">
    <property type="entry name" value="Zip"/>
    <property type="match status" value="1"/>
</dbReference>
<comment type="caution">
    <text evidence="7">The sequence shown here is derived from an EMBL/GenBank/DDBJ whole genome shotgun (WGS) entry which is preliminary data.</text>
</comment>
<name>A0A8J6APG3_9EUKA</name>
<feature type="compositionally biased region" description="Basic and acidic residues" evidence="5">
    <location>
        <begin position="168"/>
        <end position="178"/>
    </location>
</feature>
<feature type="transmembrane region" description="Helical" evidence="6">
    <location>
        <begin position="53"/>
        <end position="72"/>
    </location>
</feature>
<sequence>MFDFVDLREITWAAFCLGSIWLVAFVGGAIPLAWRIYSGHSSKNIAFDAIMEYMNMLSAGVFLAGALLHMLPEANEAAESTIPDASLLAGRPVAFMIASAVFVAMAAVDYITGAHSHVEDNGLCSLHIVEDKELSDVESQASDAESSIPVAESVRPDYGEQQPPVDQPDDRPPAYPHTHSEHALMTCTEAGCQVDHCPYPARPHRHSPKARASMGPLRACLIPLFLLSALSFHSIVAGFGLGVLPYGSTARMSWVAIFAHKGLEAMALVASIVLHGAGVGVVAAVTVAYACITPLGYLLGAATHKLVEGAAKDAVVFVGVSLSAGTFLYVGLIELLAHTMHRDGHAAVGHRVGHMLSMALGVAAMTGLLFLEADE</sequence>
<feature type="transmembrane region" description="Helical" evidence="6">
    <location>
        <begin position="12"/>
        <end position="33"/>
    </location>
</feature>
<organism evidence="7 8">
    <name type="scientific">Carpediemonas membranifera</name>
    <dbReference type="NCBI Taxonomy" id="201153"/>
    <lineage>
        <taxon>Eukaryota</taxon>
        <taxon>Metamonada</taxon>
        <taxon>Carpediemonas-like organisms</taxon>
        <taxon>Carpediemonas</taxon>
    </lineage>
</organism>
<proteinExistence type="predicted"/>
<feature type="transmembrane region" description="Helical" evidence="6">
    <location>
        <begin position="313"/>
        <end position="332"/>
    </location>
</feature>
<feature type="transmembrane region" description="Helical" evidence="6">
    <location>
        <begin position="266"/>
        <end position="292"/>
    </location>
</feature>
<gene>
    <name evidence="7" type="ORF">J8273_8564</name>
</gene>
<dbReference type="Proteomes" id="UP000717585">
    <property type="component" value="Unassembled WGS sequence"/>
</dbReference>
<keyword evidence="4 6" id="KW-0472">Membrane</keyword>
<feature type="transmembrane region" description="Helical" evidence="6">
    <location>
        <begin position="352"/>
        <end position="371"/>
    </location>
</feature>
<evidence type="ECO:0000256" key="4">
    <source>
        <dbReference type="ARBA" id="ARBA00023136"/>
    </source>
</evidence>
<evidence type="ECO:0000256" key="3">
    <source>
        <dbReference type="ARBA" id="ARBA00022989"/>
    </source>
</evidence>
<evidence type="ECO:0000256" key="5">
    <source>
        <dbReference type="SAM" id="MobiDB-lite"/>
    </source>
</evidence>
<dbReference type="InterPro" id="IPR003689">
    <property type="entry name" value="ZIP"/>
</dbReference>
<keyword evidence="2 6" id="KW-0812">Transmembrane</keyword>